<reference evidence="3" key="1">
    <citation type="submission" date="2016-10" db="EMBL/GenBank/DDBJ databases">
        <title>Sequence of Gallionella enrichment culture.</title>
        <authorList>
            <person name="Poehlein A."/>
            <person name="Muehling M."/>
            <person name="Daniel R."/>
        </authorList>
    </citation>
    <scope>NUCLEOTIDE SEQUENCE</scope>
</reference>
<comment type="caution">
    <text evidence="3">The sequence shown here is derived from an EMBL/GenBank/DDBJ whole genome shotgun (WGS) entry which is preliminary data.</text>
</comment>
<evidence type="ECO:0000259" key="2">
    <source>
        <dbReference type="Pfam" id="PF21741"/>
    </source>
</evidence>
<protein>
    <recommendedName>
        <fullName evidence="2">DUF6867 domain-containing protein</fullName>
    </recommendedName>
</protein>
<name>A0A1J5SD03_9ZZZZ</name>
<feature type="transmembrane region" description="Helical" evidence="1">
    <location>
        <begin position="12"/>
        <end position="35"/>
    </location>
</feature>
<gene>
    <name evidence="3" type="ORF">GALL_159360</name>
</gene>
<keyword evidence="1" id="KW-0812">Transmembrane</keyword>
<keyword evidence="1" id="KW-0472">Membrane</keyword>
<evidence type="ECO:0000313" key="3">
    <source>
        <dbReference type="EMBL" id="OIR02077.1"/>
    </source>
</evidence>
<sequence>MSPFATLTGSAPGVFIGITLVLMGGCAFMSGQALASTWRPMWQAVPYALLLGLADRFLGYALFQGPLLSGRGYVLDALVLCAASLAAYRMTRAHQMVTQYPWLYERRGLFGWRALGPETAGRT</sequence>
<dbReference type="AlphaFoldDB" id="A0A1J5SD03"/>
<dbReference type="InterPro" id="IPR049201">
    <property type="entry name" value="DUF6867"/>
</dbReference>
<dbReference type="Pfam" id="PF21741">
    <property type="entry name" value="DUF6867"/>
    <property type="match status" value="1"/>
</dbReference>
<proteinExistence type="predicted"/>
<feature type="domain" description="DUF6867" evidence="2">
    <location>
        <begin position="12"/>
        <end position="114"/>
    </location>
</feature>
<dbReference type="EMBL" id="MLJW01000078">
    <property type="protein sequence ID" value="OIR02077.1"/>
    <property type="molecule type" value="Genomic_DNA"/>
</dbReference>
<keyword evidence="1" id="KW-1133">Transmembrane helix</keyword>
<accession>A0A1J5SD03</accession>
<organism evidence="3">
    <name type="scientific">mine drainage metagenome</name>
    <dbReference type="NCBI Taxonomy" id="410659"/>
    <lineage>
        <taxon>unclassified sequences</taxon>
        <taxon>metagenomes</taxon>
        <taxon>ecological metagenomes</taxon>
    </lineage>
</organism>
<feature type="transmembrane region" description="Helical" evidence="1">
    <location>
        <begin position="73"/>
        <end position="91"/>
    </location>
</feature>
<evidence type="ECO:0000256" key="1">
    <source>
        <dbReference type="SAM" id="Phobius"/>
    </source>
</evidence>